<proteinExistence type="inferred from homology"/>
<dbReference type="NCBIfam" id="TIGR02432">
    <property type="entry name" value="lysidine_TilS_N"/>
    <property type="match status" value="1"/>
</dbReference>
<keyword evidence="4" id="KW-0547">Nucleotide-binding</keyword>
<dbReference type="InterPro" id="IPR014729">
    <property type="entry name" value="Rossmann-like_a/b/a_fold"/>
</dbReference>
<evidence type="ECO:0000256" key="4">
    <source>
        <dbReference type="ARBA" id="ARBA00022741"/>
    </source>
</evidence>
<reference evidence="8" key="1">
    <citation type="submission" date="2021-06" db="EMBL/GenBank/DDBJ databases">
        <authorList>
            <person name="Kallberg Y."/>
            <person name="Tangrot J."/>
            <person name="Rosling A."/>
        </authorList>
    </citation>
    <scope>NUCLEOTIDE SEQUENCE</scope>
    <source>
        <strain evidence="8">BR232B</strain>
    </source>
</reference>
<evidence type="ECO:0000256" key="2">
    <source>
        <dbReference type="ARBA" id="ARBA00022598"/>
    </source>
</evidence>
<evidence type="ECO:0000259" key="7">
    <source>
        <dbReference type="Pfam" id="PF01171"/>
    </source>
</evidence>
<dbReference type="InterPro" id="IPR011063">
    <property type="entry name" value="TilS/TtcA_N"/>
</dbReference>
<accession>A0A9N8ZD10</accession>
<name>A0A9N8ZD10_9GLOM</name>
<keyword evidence="3" id="KW-0819">tRNA processing</keyword>
<keyword evidence="2" id="KW-0436">Ligase</keyword>
<gene>
    <name evidence="8" type="ORF">PBRASI_LOCUS2089</name>
</gene>
<evidence type="ECO:0000313" key="8">
    <source>
        <dbReference type="EMBL" id="CAG8490688.1"/>
    </source>
</evidence>
<dbReference type="AlphaFoldDB" id="A0A9N8ZD10"/>
<dbReference type="EMBL" id="CAJVPI010000154">
    <property type="protein sequence ID" value="CAG8490688.1"/>
    <property type="molecule type" value="Genomic_DNA"/>
</dbReference>
<dbReference type="Proteomes" id="UP000789739">
    <property type="component" value="Unassembled WGS sequence"/>
</dbReference>
<dbReference type="CDD" id="cd01992">
    <property type="entry name" value="TilS_N"/>
    <property type="match status" value="1"/>
</dbReference>
<dbReference type="Gene3D" id="3.40.50.620">
    <property type="entry name" value="HUPs"/>
    <property type="match status" value="1"/>
</dbReference>
<dbReference type="HAMAP" id="MF_01161">
    <property type="entry name" value="tRNA_Ile_lys_synt"/>
    <property type="match status" value="1"/>
</dbReference>
<protein>
    <recommendedName>
        <fullName evidence="1">tRNA(Ile)-lysidine synthetase</fullName>
        <ecNumber evidence="1">6.3.4.19</ecNumber>
    </recommendedName>
</protein>
<sequence length="593" mass="67620">MLLNASYISYRIRDNYVENRNHTTSKTSGFVINRRDKRIEALACWDGIAVSGGVDSMALCYLLNRYTREKNVGLTAFIIDHGLRSESSEEARLVGEELKIMGVSHVISRLTWPLSSPALSTDPSLPPMSSKLETHARINRYSLLATHLATHRILILFVGHHLNDQIETSIMRLARGSGIDGLAAMNTMAKIPVVRGIEAIGIQVCRPLIGVEKVRLKHTCISANVKWFEDPTNSSHKHKRNVVRSALKLFNDRYQNGSEAYKALSTDKLANFLFHMKTHKDAIDLQVAKILSSDCTLFDSQTGAVLLFIPESSASLKSHWFMEGYIAKRVLGNIIKWVRCSDHGPRLKDVEKIYGEIKRSIFNGMDIEFEKRWEEKDSRKNDNVISNCTGMHHTYTPLHLPTVHGVTTTLFKTAQFPFHPQYPSTTQMLVILLSRQRPTAISSLFTPVALKPFHTNLYDGRFFISLLSSYRTDLFVRAFRTEDEKQIKQWGEPEWKKAKRKTRGVMCVPLIYGRVRKERSRDDANWLDDTLYAHQEHESSFSHDAIVHQKDGCYSYQVLAVPSLGIGVDQEIKQKVKIWYRGDMLVDWNVGEV</sequence>
<dbReference type="PANTHER" id="PTHR43033">
    <property type="entry name" value="TRNA(ILE)-LYSIDINE SYNTHASE-RELATED"/>
    <property type="match status" value="1"/>
</dbReference>
<comment type="caution">
    <text evidence="8">The sequence shown here is derived from an EMBL/GenBank/DDBJ whole genome shotgun (WGS) entry which is preliminary data.</text>
</comment>
<keyword evidence="9" id="KW-1185">Reference proteome</keyword>
<evidence type="ECO:0000256" key="5">
    <source>
        <dbReference type="ARBA" id="ARBA00022840"/>
    </source>
</evidence>
<comment type="catalytic activity">
    <reaction evidence="6">
        <text>cytidine(34) in tRNA(Ile2) + L-lysine + ATP = lysidine(34) in tRNA(Ile2) + AMP + diphosphate + H(+)</text>
        <dbReference type="Rhea" id="RHEA:43744"/>
        <dbReference type="Rhea" id="RHEA-COMP:10625"/>
        <dbReference type="Rhea" id="RHEA-COMP:10670"/>
        <dbReference type="ChEBI" id="CHEBI:15378"/>
        <dbReference type="ChEBI" id="CHEBI:30616"/>
        <dbReference type="ChEBI" id="CHEBI:32551"/>
        <dbReference type="ChEBI" id="CHEBI:33019"/>
        <dbReference type="ChEBI" id="CHEBI:82748"/>
        <dbReference type="ChEBI" id="CHEBI:83665"/>
        <dbReference type="ChEBI" id="CHEBI:456215"/>
        <dbReference type="EC" id="6.3.4.19"/>
    </reaction>
</comment>
<evidence type="ECO:0000256" key="3">
    <source>
        <dbReference type="ARBA" id="ARBA00022694"/>
    </source>
</evidence>
<evidence type="ECO:0000256" key="6">
    <source>
        <dbReference type="ARBA" id="ARBA00048539"/>
    </source>
</evidence>
<dbReference type="GO" id="GO:0008033">
    <property type="term" value="P:tRNA processing"/>
    <property type="evidence" value="ECO:0007669"/>
    <property type="project" value="UniProtKB-KW"/>
</dbReference>
<dbReference type="EC" id="6.3.4.19" evidence="1"/>
<evidence type="ECO:0000313" key="9">
    <source>
        <dbReference type="Proteomes" id="UP000789739"/>
    </source>
</evidence>
<dbReference type="InterPro" id="IPR012094">
    <property type="entry name" value="tRNA_Ile_lys_synt"/>
</dbReference>
<organism evidence="8 9">
    <name type="scientific">Paraglomus brasilianum</name>
    <dbReference type="NCBI Taxonomy" id="144538"/>
    <lineage>
        <taxon>Eukaryota</taxon>
        <taxon>Fungi</taxon>
        <taxon>Fungi incertae sedis</taxon>
        <taxon>Mucoromycota</taxon>
        <taxon>Glomeromycotina</taxon>
        <taxon>Glomeromycetes</taxon>
        <taxon>Paraglomerales</taxon>
        <taxon>Paraglomeraceae</taxon>
        <taxon>Paraglomus</taxon>
    </lineage>
</organism>
<evidence type="ECO:0000256" key="1">
    <source>
        <dbReference type="ARBA" id="ARBA00013267"/>
    </source>
</evidence>
<feature type="domain" description="tRNA(Ile)-lysidine/2-thiocytidine synthase N-terminal" evidence="7">
    <location>
        <begin position="48"/>
        <end position="245"/>
    </location>
</feature>
<dbReference type="SUPFAM" id="SSF52402">
    <property type="entry name" value="Adenine nucleotide alpha hydrolases-like"/>
    <property type="match status" value="1"/>
</dbReference>
<dbReference type="GO" id="GO:0032267">
    <property type="term" value="F:tRNA(Ile)-lysidine synthase activity"/>
    <property type="evidence" value="ECO:0007669"/>
    <property type="project" value="UniProtKB-EC"/>
</dbReference>
<dbReference type="InterPro" id="IPR012795">
    <property type="entry name" value="tRNA_Ile_lys_synt_N"/>
</dbReference>
<dbReference type="Pfam" id="PF01171">
    <property type="entry name" value="ATP_bind_3"/>
    <property type="match status" value="1"/>
</dbReference>
<keyword evidence="5" id="KW-0067">ATP-binding</keyword>
<dbReference type="OrthoDB" id="434144at2759"/>
<dbReference type="GO" id="GO:0005524">
    <property type="term" value="F:ATP binding"/>
    <property type="evidence" value="ECO:0007669"/>
    <property type="project" value="UniProtKB-KW"/>
</dbReference>
<dbReference type="PANTHER" id="PTHR43033:SF1">
    <property type="entry name" value="TRNA(ILE)-LYSIDINE SYNTHASE-RELATED"/>
    <property type="match status" value="1"/>
</dbReference>